<reference evidence="2" key="1">
    <citation type="submission" date="2021-02" db="EMBL/GenBank/DDBJ databases">
        <authorList>
            <person name="Steward A R."/>
        </authorList>
    </citation>
    <scope>NUCLEOTIDE SEQUENCE</scope>
</reference>
<feature type="chain" id="PRO_5032598015" evidence="1">
    <location>
        <begin position="18"/>
        <end position="143"/>
    </location>
</feature>
<protein>
    <submittedName>
        <fullName evidence="2">Uncharacterized protein</fullName>
    </submittedName>
</protein>
<comment type="caution">
    <text evidence="2">The sequence shown here is derived from an EMBL/GenBank/DDBJ whole genome shotgun (WGS) entry which is preliminary data.</text>
</comment>
<dbReference type="Proteomes" id="UP000663880">
    <property type="component" value="Unassembled WGS sequence"/>
</dbReference>
<dbReference type="OrthoDB" id="7461730at2759"/>
<evidence type="ECO:0000256" key="1">
    <source>
        <dbReference type="SAM" id="SignalP"/>
    </source>
</evidence>
<name>A0A821XMU3_9NEOP</name>
<dbReference type="EMBL" id="CAJOBZ010000069">
    <property type="protein sequence ID" value="CAF4944498.1"/>
    <property type="molecule type" value="Genomic_DNA"/>
</dbReference>
<accession>A0A821XMU3</accession>
<organism evidence="2 3">
    <name type="scientific">Pieris macdunnoughi</name>
    <dbReference type="NCBI Taxonomy" id="345717"/>
    <lineage>
        <taxon>Eukaryota</taxon>
        <taxon>Metazoa</taxon>
        <taxon>Ecdysozoa</taxon>
        <taxon>Arthropoda</taxon>
        <taxon>Hexapoda</taxon>
        <taxon>Insecta</taxon>
        <taxon>Pterygota</taxon>
        <taxon>Neoptera</taxon>
        <taxon>Endopterygota</taxon>
        <taxon>Lepidoptera</taxon>
        <taxon>Glossata</taxon>
        <taxon>Ditrysia</taxon>
        <taxon>Papilionoidea</taxon>
        <taxon>Pieridae</taxon>
        <taxon>Pierinae</taxon>
        <taxon>Pieris</taxon>
    </lineage>
</organism>
<sequence>MNSILLVIFITITFISASESRFSNGRRHRRDVVGALDIVTNNVQPIHADVKNDQALSEKPCLKSLRNNRPARIEPGVVFKVTPPKDTFSLRRNFPLSSTLDLFRAISRLITVTVLAVSAGIEFYPVLQGFYETIHELIYFNKY</sequence>
<evidence type="ECO:0000313" key="3">
    <source>
        <dbReference type="Proteomes" id="UP000663880"/>
    </source>
</evidence>
<dbReference type="AlphaFoldDB" id="A0A821XMU3"/>
<evidence type="ECO:0000313" key="2">
    <source>
        <dbReference type="EMBL" id="CAF4944498.1"/>
    </source>
</evidence>
<gene>
    <name evidence="2" type="ORF">PMACD_LOCUS15039</name>
</gene>
<feature type="signal peptide" evidence="1">
    <location>
        <begin position="1"/>
        <end position="17"/>
    </location>
</feature>
<proteinExistence type="predicted"/>
<keyword evidence="1" id="KW-0732">Signal</keyword>
<keyword evidence="3" id="KW-1185">Reference proteome</keyword>